<protein>
    <submittedName>
        <fullName evidence="2">Uncharacterized protein</fullName>
    </submittedName>
</protein>
<keyword evidence="1" id="KW-0472">Membrane</keyword>
<feature type="transmembrane region" description="Helical" evidence="1">
    <location>
        <begin position="7"/>
        <end position="25"/>
    </location>
</feature>
<organism evidence="2 3">
    <name type="scientific">Hypericibacter terrae</name>
    <dbReference type="NCBI Taxonomy" id="2602015"/>
    <lineage>
        <taxon>Bacteria</taxon>
        <taxon>Pseudomonadati</taxon>
        <taxon>Pseudomonadota</taxon>
        <taxon>Alphaproteobacteria</taxon>
        <taxon>Rhodospirillales</taxon>
        <taxon>Dongiaceae</taxon>
        <taxon>Hypericibacter</taxon>
    </lineage>
</organism>
<name>A0A5J6MP49_9PROT</name>
<feature type="transmembrane region" description="Helical" evidence="1">
    <location>
        <begin position="90"/>
        <end position="111"/>
    </location>
</feature>
<dbReference type="Proteomes" id="UP000326202">
    <property type="component" value="Chromosome"/>
</dbReference>
<proteinExistence type="predicted"/>
<dbReference type="KEGG" id="htq:FRZ44_44210"/>
<keyword evidence="1" id="KW-0812">Transmembrane</keyword>
<evidence type="ECO:0000256" key="1">
    <source>
        <dbReference type="SAM" id="Phobius"/>
    </source>
</evidence>
<feature type="transmembrane region" description="Helical" evidence="1">
    <location>
        <begin position="45"/>
        <end position="69"/>
    </location>
</feature>
<keyword evidence="3" id="KW-1185">Reference proteome</keyword>
<gene>
    <name evidence="2" type="ORF">FRZ44_44210</name>
</gene>
<dbReference type="AlphaFoldDB" id="A0A5J6MP49"/>
<dbReference type="OrthoDB" id="9819496at2"/>
<keyword evidence="1" id="KW-1133">Transmembrane helix</keyword>
<dbReference type="EMBL" id="CP042906">
    <property type="protein sequence ID" value="QEX19109.1"/>
    <property type="molecule type" value="Genomic_DNA"/>
</dbReference>
<dbReference type="RefSeq" id="WP_151179201.1">
    <property type="nucleotide sequence ID" value="NZ_CP042906.1"/>
</dbReference>
<sequence>MFSLRTHAIISGALFAAMILFAIGGNIVTGGRPLKDPTLMLGAKVLIFGLFLAFGFSLIPLMLKIFLAGQVAIGNGEVGIVKTLAAHQAAAVWVIWGLFIAGMALAIPAAINDNFFGPEAAQSLRSLFRGGSKGLLVAQPNMTPDEIGRQSTLVLNQLKNPSGPGVPIADGVVFDFQIPGSAIVFKGCRYYYMSFFTHDPTRIEAISIGISPDKMSVEAADAADADLRARLKADGWLAGHEVYKTEEDRQLHGGATQGPEGDMWRKGDTVLNIMRKRMDDPVAGEDPATAGEWIQYVDLWAYQTYPYIERYEFAPPSP</sequence>
<evidence type="ECO:0000313" key="3">
    <source>
        <dbReference type="Proteomes" id="UP000326202"/>
    </source>
</evidence>
<evidence type="ECO:0000313" key="2">
    <source>
        <dbReference type="EMBL" id="QEX19109.1"/>
    </source>
</evidence>
<accession>A0A5J6MP49</accession>
<reference evidence="2 3" key="1">
    <citation type="submission" date="2019-08" db="EMBL/GenBank/DDBJ databases">
        <title>Hyperibacter terrae gen. nov., sp. nov. and Hyperibacter viscosus sp. nov., two new members in the family Rhodospirillaceae isolated from the rhizosphere of Hypericum perforatum.</title>
        <authorList>
            <person name="Noviana Z."/>
        </authorList>
    </citation>
    <scope>NUCLEOTIDE SEQUENCE [LARGE SCALE GENOMIC DNA]</scope>
    <source>
        <strain evidence="2 3">R5913</strain>
    </source>
</reference>